<feature type="compositionally biased region" description="Basic and acidic residues" evidence="1">
    <location>
        <begin position="51"/>
        <end position="63"/>
    </location>
</feature>
<organism evidence="2 3">
    <name type="scientific">Mytilus galloprovincialis</name>
    <name type="common">Mediterranean mussel</name>
    <dbReference type="NCBI Taxonomy" id="29158"/>
    <lineage>
        <taxon>Eukaryota</taxon>
        <taxon>Metazoa</taxon>
        <taxon>Spiralia</taxon>
        <taxon>Lophotrochozoa</taxon>
        <taxon>Mollusca</taxon>
        <taxon>Bivalvia</taxon>
        <taxon>Autobranchia</taxon>
        <taxon>Pteriomorphia</taxon>
        <taxon>Mytilida</taxon>
        <taxon>Mytiloidea</taxon>
        <taxon>Mytilidae</taxon>
        <taxon>Mytilinae</taxon>
        <taxon>Mytilus</taxon>
    </lineage>
</organism>
<proteinExistence type="predicted"/>
<feature type="region of interest" description="Disordered" evidence="1">
    <location>
        <begin position="1"/>
        <end position="20"/>
    </location>
</feature>
<evidence type="ECO:0000313" key="2">
    <source>
        <dbReference type="EMBL" id="VDI34081.1"/>
    </source>
</evidence>
<feature type="region of interest" description="Disordered" evidence="1">
    <location>
        <begin position="123"/>
        <end position="152"/>
    </location>
</feature>
<feature type="compositionally biased region" description="Basic and acidic residues" evidence="1">
    <location>
        <begin position="135"/>
        <end position="145"/>
    </location>
</feature>
<sequence length="152" mass="17934">MSHKNTAIDKRKESPRQSCHRNMTIKMIYLQWPIFEVEDEDSDEDVTSEAEGTRRENVDRNKVPDYYPHGITAIGSQGRFYNHDRWAWKRQIPDVKKSSTRISRTEKGTVEILERQIYAEEIDTRGQMSVTRYGRPNEKEKKPNETAEENSE</sequence>
<dbReference type="AlphaFoldDB" id="A0A8B6EFH7"/>
<feature type="compositionally biased region" description="Basic and acidic residues" evidence="1">
    <location>
        <begin position="1"/>
        <end position="15"/>
    </location>
</feature>
<dbReference type="Proteomes" id="UP000596742">
    <property type="component" value="Unassembled WGS sequence"/>
</dbReference>
<comment type="caution">
    <text evidence="2">The sequence shown here is derived from an EMBL/GenBank/DDBJ whole genome shotgun (WGS) entry which is preliminary data.</text>
</comment>
<evidence type="ECO:0000313" key="3">
    <source>
        <dbReference type="Proteomes" id="UP000596742"/>
    </source>
</evidence>
<evidence type="ECO:0000256" key="1">
    <source>
        <dbReference type="SAM" id="MobiDB-lite"/>
    </source>
</evidence>
<feature type="region of interest" description="Disordered" evidence="1">
    <location>
        <begin position="40"/>
        <end position="64"/>
    </location>
</feature>
<accession>A0A8B6EFH7</accession>
<gene>
    <name evidence="2" type="ORF">MGAL_10B001331</name>
</gene>
<reference evidence="2" key="1">
    <citation type="submission" date="2018-11" db="EMBL/GenBank/DDBJ databases">
        <authorList>
            <person name="Alioto T."/>
            <person name="Alioto T."/>
        </authorList>
    </citation>
    <scope>NUCLEOTIDE SEQUENCE</scope>
</reference>
<protein>
    <submittedName>
        <fullName evidence="2">Uncharacterized protein</fullName>
    </submittedName>
</protein>
<keyword evidence="3" id="KW-1185">Reference proteome</keyword>
<dbReference type="EMBL" id="UYJE01005112">
    <property type="protein sequence ID" value="VDI34081.1"/>
    <property type="molecule type" value="Genomic_DNA"/>
</dbReference>
<name>A0A8B6EFH7_MYTGA</name>